<dbReference type="InterPro" id="IPR045324">
    <property type="entry name" value="Small_multidrug_res"/>
</dbReference>
<evidence type="ECO:0000256" key="1">
    <source>
        <dbReference type="ARBA" id="ARBA00004651"/>
    </source>
</evidence>
<feature type="transmembrane region" description="Helical" evidence="8">
    <location>
        <begin position="63"/>
        <end position="83"/>
    </location>
</feature>
<reference evidence="9" key="1">
    <citation type="submission" date="2022-06" db="EMBL/GenBank/DDBJ databases">
        <title>Draft genome sequence of Streptomyces sp. RB6PN25 isolated from peat swamp forest in Thailand.</title>
        <authorList>
            <person name="Duangmal K."/>
            <person name="Klaysubun C."/>
        </authorList>
    </citation>
    <scope>NUCLEOTIDE SEQUENCE</scope>
    <source>
        <strain evidence="9">RB6PN25</strain>
    </source>
</reference>
<evidence type="ECO:0000256" key="5">
    <source>
        <dbReference type="ARBA" id="ARBA00022989"/>
    </source>
</evidence>
<organism evidence="9 10">
    <name type="scientific">Streptomyces humicola</name>
    <dbReference type="NCBI Taxonomy" id="2953240"/>
    <lineage>
        <taxon>Bacteria</taxon>
        <taxon>Bacillati</taxon>
        <taxon>Actinomycetota</taxon>
        <taxon>Actinomycetes</taxon>
        <taxon>Kitasatosporales</taxon>
        <taxon>Streptomycetaceae</taxon>
        <taxon>Streptomyces</taxon>
    </lineage>
</organism>
<keyword evidence="2" id="KW-0813">Transport</keyword>
<dbReference type="PANTHER" id="PTHR30561">
    <property type="entry name" value="SMR FAMILY PROTON-DEPENDENT DRUG EFFLUX TRANSPORTER SUGE"/>
    <property type="match status" value="1"/>
</dbReference>
<evidence type="ECO:0000256" key="4">
    <source>
        <dbReference type="ARBA" id="ARBA00022692"/>
    </source>
</evidence>
<evidence type="ECO:0000256" key="8">
    <source>
        <dbReference type="SAM" id="Phobius"/>
    </source>
</evidence>
<dbReference type="InterPro" id="IPR000390">
    <property type="entry name" value="Small_drug/metabolite_transptr"/>
</dbReference>
<dbReference type="SUPFAM" id="SSF103481">
    <property type="entry name" value="Multidrug resistance efflux transporter EmrE"/>
    <property type="match status" value="1"/>
</dbReference>
<dbReference type="RefSeq" id="WP_255919263.1">
    <property type="nucleotide sequence ID" value="NZ_JANFNG010000003.1"/>
</dbReference>
<keyword evidence="10" id="KW-1185">Reference proteome</keyword>
<sequence length="111" mass="11445">MPPIPPYLVLALAISSEICSTVALKYTHGFTRLLPTAITVTGYVVSFILLGRALRTIPVSIAYAIWSGAGTAVVAAVGFTFLGEPVGRLQVIGILLIIAGVVALNLGGATH</sequence>
<gene>
    <name evidence="9" type="ORF">NGB36_07090</name>
</gene>
<comment type="caution">
    <text evidence="9">The sequence shown here is derived from an EMBL/GenBank/DDBJ whole genome shotgun (WGS) entry which is preliminary data.</text>
</comment>
<evidence type="ECO:0000256" key="3">
    <source>
        <dbReference type="ARBA" id="ARBA00022475"/>
    </source>
</evidence>
<keyword evidence="3" id="KW-1003">Cell membrane</keyword>
<protein>
    <submittedName>
        <fullName evidence="9">Multidrug efflux SMR transporter</fullName>
    </submittedName>
</protein>
<keyword evidence="6 8" id="KW-0472">Membrane</keyword>
<keyword evidence="5 8" id="KW-1133">Transmembrane helix</keyword>
<accession>A0ABT1PRR7</accession>
<evidence type="ECO:0000313" key="10">
    <source>
        <dbReference type="Proteomes" id="UP001057702"/>
    </source>
</evidence>
<keyword evidence="4 7" id="KW-0812">Transmembrane</keyword>
<feature type="transmembrane region" description="Helical" evidence="8">
    <location>
        <begin position="89"/>
        <end position="108"/>
    </location>
</feature>
<evidence type="ECO:0000256" key="6">
    <source>
        <dbReference type="ARBA" id="ARBA00023136"/>
    </source>
</evidence>
<comment type="subcellular location">
    <subcellularLocation>
        <location evidence="1 7">Cell membrane</location>
        <topology evidence="1 7">Multi-pass membrane protein</topology>
    </subcellularLocation>
</comment>
<proteinExistence type="inferred from homology"/>
<comment type="similarity">
    <text evidence="7">Belongs to the drug/metabolite transporter (DMT) superfamily. Small multidrug resistance (SMR) (TC 2.A.7.1) family.</text>
</comment>
<feature type="transmembrane region" description="Helical" evidence="8">
    <location>
        <begin position="33"/>
        <end position="51"/>
    </location>
</feature>
<evidence type="ECO:0000313" key="9">
    <source>
        <dbReference type="EMBL" id="MCQ4080367.1"/>
    </source>
</evidence>
<dbReference type="EMBL" id="JANFNG010000003">
    <property type="protein sequence ID" value="MCQ4080367.1"/>
    <property type="molecule type" value="Genomic_DNA"/>
</dbReference>
<dbReference type="InterPro" id="IPR037185">
    <property type="entry name" value="EmrE-like"/>
</dbReference>
<name>A0ABT1PRR7_9ACTN</name>
<evidence type="ECO:0000256" key="2">
    <source>
        <dbReference type="ARBA" id="ARBA00022448"/>
    </source>
</evidence>
<evidence type="ECO:0000256" key="7">
    <source>
        <dbReference type="RuleBase" id="RU003942"/>
    </source>
</evidence>
<dbReference type="Gene3D" id="1.10.3730.20">
    <property type="match status" value="1"/>
</dbReference>
<dbReference type="Proteomes" id="UP001057702">
    <property type="component" value="Unassembled WGS sequence"/>
</dbReference>
<dbReference type="PANTHER" id="PTHR30561:SF1">
    <property type="entry name" value="MULTIDRUG TRANSPORTER EMRE"/>
    <property type="match status" value="1"/>
</dbReference>
<dbReference type="Pfam" id="PF00893">
    <property type="entry name" value="Multi_Drug_Res"/>
    <property type="match status" value="1"/>
</dbReference>